<organism evidence="1 2">
    <name type="scientific">Heterorhabditis bacteriophora</name>
    <name type="common">Entomopathogenic nematode worm</name>
    <dbReference type="NCBI Taxonomy" id="37862"/>
    <lineage>
        <taxon>Eukaryota</taxon>
        <taxon>Metazoa</taxon>
        <taxon>Ecdysozoa</taxon>
        <taxon>Nematoda</taxon>
        <taxon>Chromadorea</taxon>
        <taxon>Rhabditida</taxon>
        <taxon>Rhabditina</taxon>
        <taxon>Rhabditomorpha</taxon>
        <taxon>Strongyloidea</taxon>
        <taxon>Heterorhabditidae</taxon>
        <taxon>Heterorhabditis</taxon>
    </lineage>
</organism>
<dbReference type="WBParaSite" id="Hba_13278">
    <property type="protein sequence ID" value="Hba_13278"/>
    <property type="gene ID" value="Hba_13278"/>
</dbReference>
<name>A0A1I7X6N5_HETBA</name>
<sequence length="168" mass="19739">MSILYGSEKEALINILIYYKILQKSPFYITQIFHRSSFLLSFERSCAMLGYSWAFQPWVLPLHLPFDEASSIKNIYQIHQYLYSDYSFFFHSNKSVYIPTIHVTDTLNHRGIRQYCPYCDSLNMLTDMNMKFLILITDAIIRSTIQLSESEATSIIDDLQTILYSIDK</sequence>
<reference evidence="2" key="1">
    <citation type="submission" date="2016-11" db="UniProtKB">
        <authorList>
            <consortium name="WormBaseParasite"/>
        </authorList>
    </citation>
    <scope>IDENTIFICATION</scope>
</reference>
<dbReference type="AlphaFoldDB" id="A0A1I7X6N5"/>
<accession>A0A1I7X6N5</accession>
<dbReference type="Proteomes" id="UP000095283">
    <property type="component" value="Unplaced"/>
</dbReference>
<proteinExistence type="predicted"/>
<evidence type="ECO:0000313" key="2">
    <source>
        <dbReference type="WBParaSite" id="Hba_13278"/>
    </source>
</evidence>
<evidence type="ECO:0000313" key="1">
    <source>
        <dbReference type="Proteomes" id="UP000095283"/>
    </source>
</evidence>
<protein>
    <submittedName>
        <fullName evidence="2">Uncharacterized protein</fullName>
    </submittedName>
</protein>
<keyword evidence="1" id="KW-1185">Reference proteome</keyword>